<reference evidence="2" key="1">
    <citation type="submission" date="2016-02" db="EMBL/GenBank/DDBJ databases">
        <title>WGS assembly of Manihot esculenta.</title>
        <authorList>
            <person name="Bredeson J.V."/>
            <person name="Prochnik S.E."/>
            <person name="Lyons J.B."/>
            <person name="Schmutz J."/>
            <person name="Grimwood J."/>
            <person name="Vrebalov J."/>
            <person name="Bart R.S."/>
            <person name="Amuge T."/>
            <person name="Ferguson M.E."/>
            <person name="Green R."/>
            <person name="Putnam N."/>
            <person name="Stites J."/>
            <person name="Rounsley S."/>
            <person name="Rokhsar D.S."/>
        </authorList>
    </citation>
    <scope>NUCLEOTIDE SEQUENCE [LARGE SCALE GENOMIC DNA]</scope>
    <source>
        <tissue evidence="2">Leaf</tissue>
    </source>
</reference>
<dbReference type="EMBL" id="CM004399">
    <property type="protein sequence ID" value="OAY33303.1"/>
    <property type="molecule type" value="Genomic_DNA"/>
</dbReference>
<evidence type="ECO:0000256" key="1">
    <source>
        <dbReference type="SAM" id="Phobius"/>
    </source>
</evidence>
<sequence>MIFSLIEGTWLVLLFIVNYFGFLKSLNLRFYYSSFSI</sequence>
<accession>A0A2C9UQ26</accession>
<protein>
    <submittedName>
        <fullName evidence="2">Uncharacterized protein</fullName>
    </submittedName>
</protein>
<proteinExistence type="predicted"/>
<keyword evidence="1" id="KW-0472">Membrane</keyword>
<keyword evidence="1" id="KW-0812">Transmembrane</keyword>
<gene>
    <name evidence="2" type="ORF">MANES_13G084600</name>
</gene>
<keyword evidence="1" id="KW-1133">Transmembrane helix</keyword>
<evidence type="ECO:0000313" key="2">
    <source>
        <dbReference type="EMBL" id="OAY33303.1"/>
    </source>
</evidence>
<name>A0A2C9UQ26_MANES</name>
<organism evidence="2">
    <name type="scientific">Manihot esculenta</name>
    <name type="common">Cassava</name>
    <name type="synonym">Jatropha manihot</name>
    <dbReference type="NCBI Taxonomy" id="3983"/>
    <lineage>
        <taxon>Eukaryota</taxon>
        <taxon>Viridiplantae</taxon>
        <taxon>Streptophyta</taxon>
        <taxon>Embryophyta</taxon>
        <taxon>Tracheophyta</taxon>
        <taxon>Spermatophyta</taxon>
        <taxon>Magnoliopsida</taxon>
        <taxon>eudicotyledons</taxon>
        <taxon>Gunneridae</taxon>
        <taxon>Pentapetalae</taxon>
        <taxon>rosids</taxon>
        <taxon>fabids</taxon>
        <taxon>Malpighiales</taxon>
        <taxon>Euphorbiaceae</taxon>
        <taxon>Crotonoideae</taxon>
        <taxon>Manihoteae</taxon>
        <taxon>Manihot</taxon>
    </lineage>
</organism>
<feature type="transmembrane region" description="Helical" evidence="1">
    <location>
        <begin position="12"/>
        <end position="32"/>
    </location>
</feature>
<dbReference type="AlphaFoldDB" id="A0A2C9UQ26"/>